<evidence type="ECO:0000256" key="5">
    <source>
        <dbReference type="ARBA" id="ARBA00039789"/>
    </source>
</evidence>
<evidence type="ECO:0000313" key="9">
    <source>
        <dbReference type="Proteomes" id="UP001295740"/>
    </source>
</evidence>
<dbReference type="Pfam" id="PF00400">
    <property type="entry name" value="WD40"/>
    <property type="match status" value="1"/>
</dbReference>
<dbReference type="Gene3D" id="2.130.10.10">
    <property type="entry name" value="YVTN repeat-like/Quinoprotein amine dehydrogenase"/>
    <property type="match status" value="1"/>
</dbReference>
<dbReference type="SUPFAM" id="SSF50978">
    <property type="entry name" value="WD40 repeat-like"/>
    <property type="match status" value="1"/>
</dbReference>
<evidence type="ECO:0000256" key="2">
    <source>
        <dbReference type="ARBA" id="ARBA00022737"/>
    </source>
</evidence>
<proteinExistence type="inferred from homology"/>
<dbReference type="AlphaFoldDB" id="A0AAI8YM06"/>
<dbReference type="PROSITE" id="PS50082">
    <property type="entry name" value="WD_REPEATS_2"/>
    <property type="match status" value="1"/>
</dbReference>
<dbReference type="InterPro" id="IPR001680">
    <property type="entry name" value="WD40_rpt"/>
</dbReference>
<reference evidence="8" key="1">
    <citation type="submission" date="2023-10" db="EMBL/GenBank/DDBJ databases">
        <authorList>
            <person name="Hackl T."/>
        </authorList>
    </citation>
    <scope>NUCLEOTIDE SEQUENCE</scope>
</reference>
<comment type="caution">
    <text evidence="8">The sequence shown here is derived from an EMBL/GenBank/DDBJ whole genome shotgun (WGS) entry which is preliminary data.</text>
</comment>
<comment type="similarity">
    <text evidence="4">Belongs to the WD repeat MDV1/CAF4 family.</text>
</comment>
<dbReference type="GO" id="GO:1990234">
    <property type="term" value="C:transferase complex"/>
    <property type="evidence" value="ECO:0007669"/>
    <property type="project" value="UniProtKB-ARBA"/>
</dbReference>
<keyword evidence="2" id="KW-0677">Repeat</keyword>
<accession>A0AAI8YM06</accession>
<dbReference type="PANTHER" id="PTHR22847">
    <property type="entry name" value="WD40 REPEAT PROTEIN"/>
    <property type="match status" value="1"/>
</dbReference>
<evidence type="ECO:0000256" key="4">
    <source>
        <dbReference type="ARBA" id="ARBA00038415"/>
    </source>
</evidence>
<evidence type="ECO:0000256" key="3">
    <source>
        <dbReference type="ARBA" id="ARBA00023054"/>
    </source>
</evidence>
<dbReference type="Proteomes" id="UP001295740">
    <property type="component" value="Unassembled WGS sequence"/>
</dbReference>
<evidence type="ECO:0000256" key="7">
    <source>
        <dbReference type="PROSITE-ProRule" id="PRU00221"/>
    </source>
</evidence>
<sequence>MAAPNILLSTGFCTSKQYLEAQWHTCLQTLEGHGDRVSSVAFSPASRLVASGSDDRTVRLWSAETGALQQTLEGFPLLREAVPIRDSVRRPSCDDP</sequence>
<name>A0AAI8YM06_9PEZI</name>
<gene>
    <name evidence="8" type="ORF">KHLLAP_LOCUS10175</name>
</gene>
<evidence type="ECO:0000256" key="1">
    <source>
        <dbReference type="ARBA" id="ARBA00022574"/>
    </source>
</evidence>
<dbReference type="EMBL" id="CAUWAG010000012">
    <property type="protein sequence ID" value="CAJ2509707.1"/>
    <property type="molecule type" value="Genomic_DNA"/>
</dbReference>
<keyword evidence="1 7" id="KW-0853">WD repeat</keyword>
<protein>
    <recommendedName>
        <fullName evidence="5">Mitochondrial division protein 1</fullName>
    </recommendedName>
</protein>
<keyword evidence="9" id="KW-1185">Reference proteome</keyword>
<dbReference type="InterPro" id="IPR015943">
    <property type="entry name" value="WD40/YVTN_repeat-like_dom_sf"/>
</dbReference>
<feature type="repeat" description="WD" evidence="7">
    <location>
        <begin position="30"/>
        <end position="71"/>
    </location>
</feature>
<evidence type="ECO:0000313" key="8">
    <source>
        <dbReference type="EMBL" id="CAJ2509707.1"/>
    </source>
</evidence>
<evidence type="ECO:0000256" key="6">
    <source>
        <dbReference type="ARBA" id="ARBA00043913"/>
    </source>
</evidence>
<dbReference type="InterPro" id="IPR036322">
    <property type="entry name" value="WD40_repeat_dom_sf"/>
</dbReference>
<dbReference type="SMART" id="SM00320">
    <property type="entry name" value="WD40"/>
    <property type="match status" value="1"/>
</dbReference>
<dbReference type="PANTHER" id="PTHR22847:SF637">
    <property type="entry name" value="WD REPEAT DOMAIN 5B"/>
    <property type="match status" value="1"/>
</dbReference>
<dbReference type="GO" id="GO:0005634">
    <property type="term" value="C:nucleus"/>
    <property type="evidence" value="ECO:0007669"/>
    <property type="project" value="TreeGrafter"/>
</dbReference>
<dbReference type="PROSITE" id="PS50294">
    <property type="entry name" value="WD_REPEATS_REGION"/>
    <property type="match status" value="1"/>
</dbReference>
<comment type="function">
    <text evidence="6">Involved in mitochondrial fission. Acts as an adapter protein required to form mitochondrial fission complexes. Formation of these complexes is required to promote constriction and fission of the mitochondrial compartment at a late step in mitochondrial division.</text>
</comment>
<keyword evidence="3" id="KW-0175">Coiled coil</keyword>
<organism evidence="8 9">
    <name type="scientific">Anthostomella pinea</name>
    <dbReference type="NCBI Taxonomy" id="933095"/>
    <lineage>
        <taxon>Eukaryota</taxon>
        <taxon>Fungi</taxon>
        <taxon>Dikarya</taxon>
        <taxon>Ascomycota</taxon>
        <taxon>Pezizomycotina</taxon>
        <taxon>Sordariomycetes</taxon>
        <taxon>Xylariomycetidae</taxon>
        <taxon>Xylariales</taxon>
        <taxon>Xylariaceae</taxon>
        <taxon>Anthostomella</taxon>
    </lineage>
</organism>